<name>A0A059CD42_EUCGR</name>
<organism evidence="2">
    <name type="scientific">Eucalyptus grandis</name>
    <name type="common">Flooded gum</name>
    <dbReference type="NCBI Taxonomy" id="71139"/>
    <lineage>
        <taxon>Eukaryota</taxon>
        <taxon>Viridiplantae</taxon>
        <taxon>Streptophyta</taxon>
        <taxon>Embryophyta</taxon>
        <taxon>Tracheophyta</taxon>
        <taxon>Spermatophyta</taxon>
        <taxon>Magnoliopsida</taxon>
        <taxon>eudicotyledons</taxon>
        <taxon>Gunneridae</taxon>
        <taxon>Pentapetalae</taxon>
        <taxon>rosids</taxon>
        <taxon>malvids</taxon>
        <taxon>Myrtales</taxon>
        <taxon>Myrtaceae</taxon>
        <taxon>Myrtoideae</taxon>
        <taxon>Eucalypteae</taxon>
        <taxon>Eucalyptus</taxon>
    </lineage>
</organism>
<evidence type="ECO:0000256" key="1">
    <source>
        <dbReference type="SAM" id="MobiDB-lite"/>
    </source>
</evidence>
<reference evidence="2" key="1">
    <citation type="submission" date="2013-07" db="EMBL/GenBank/DDBJ databases">
        <title>The genome of Eucalyptus grandis.</title>
        <authorList>
            <person name="Schmutz J."/>
            <person name="Hayes R."/>
            <person name="Myburg A."/>
            <person name="Tuskan G."/>
            <person name="Grattapaglia D."/>
            <person name="Rokhsar D.S."/>
        </authorList>
    </citation>
    <scope>NUCLEOTIDE SEQUENCE</scope>
    <source>
        <tissue evidence="2">Leaf extractions</tissue>
    </source>
</reference>
<dbReference type="EMBL" id="KK198756">
    <property type="protein sequence ID" value="KCW76169.1"/>
    <property type="molecule type" value="Genomic_DNA"/>
</dbReference>
<dbReference type="AlphaFoldDB" id="A0A059CD42"/>
<dbReference type="Gramene" id="KCW76169">
    <property type="protein sequence ID" value="KCW76169"/>
    <property type="gene ID" value="EUGRSUZ_D00554"/>
</dbReference>
<dbReference type="InParanoid" id="A0A059CD42"/>
<evidence type="ECO:0000313" key="2">
    <source>
        <dbReference type="EMBL" id="KCW76169.1"/>
    </source>
</evidence>
<accession>A0A059CD42</accession>
<sequence length="79" mass="9346">MQVEKSNRKIHDCARRIWLHSSTMPYTRLHHMDYYENEFAVKPQPKFLNGALQQTHGKQQEWHEPGNGVEGVMEQQPSE</sequence>
<gene>
    <name evidence="2" type="ORF">EUGRSUZ_D00554</name>
</gene>
<proteinExistence type="predicted"/>
<protein>
    <submittedName>
        <fullName evidence="2">Uncharacterized protein</fullName>
    </submittedName>
</protein>
<feature type="region of interest" description="Disordered" evidence="1">
    <location>
        <begin position="53"/>
        <end position="79"/>
    </location>
</feature>